<dbReference type="InterPro" id="IPR014347">
    <property type="entry name" value="Tautomerase/MIF_sf"/>
</dbReference>
<evidence type="ECO:0000256" key="2">
    <source>
        <dbReference type="ARBA" id="ARBA00023235"/>
    </source>
</evidence>
<evidence type="ECO:0000259" key="3">
    <source>
        <dbReference type="Pfam" id="PF01361"/>
    </source>
</evidence>
<dbReference type="GO" id="GO:0016853">
    <property type="term" value="F:isomerase activity"/>
    <property type="evidence" value="ECO:0007669"/>
    <property type="project" value="UniProtKB-KW"/>
</dbReference>
<dbReference type="Pfam" id="PF01361">
    <property type="entry name" value="Tautomerase"/>
    <property type="match status" value="1"/>
</dbReference>
<evidence type="ECO:0000313" key="5">
    <source>
        <dbReference type="Proteomes" id="UP001369736"/>
    </source>
</evidence>
<dbReference type="NCBIfam" id="NF002571">
    <property type="entry name" value="PRK02220.1"/>
    <property type="match status" value="1"/>
</dbReference>
<reference evidence="4 5" key="1">
    <citation type="submission" date="2024-03" db="EMBL/GenBank/DDBJ databases">
        <title>Actinomycetospora sp. OC33-EN07, a novel actinomycete isolated from wild orchid (Aerides multiflora).</title>
        <authorList>
            <person name="Suriyachadkun C."/>
        </authorList>
    </citation>
    <scope>NUCLEOTIDE SEQUENCE [LARGE SCALE GENOMIC DNA]</scope>
    <source>
        <strain evidence="4 5">OC33-EN07</strain>
    </source>
</reference>
<protein>
    <submittedName>
        <fullName evidence="4">2-hydroxymuconate tautomerase</fullName>
        <ecNumber evidence="4">5.3.2.6</ecNumber>
    </submittedName>
</protein>
<dbReference type="PANTHER" id="PTHR35530:SF1">
    <property type="entry name" value="2-HYDROXYMUCONATE TAUTOMERASE"/>
    <property type="match status" value="1"/>
</dbReference>
<dbReference type="Gene3D" id="3.30.429.10">
    <property type="entry name" value="Macrophage Migration Inhibitory Factor"/>
    <property type="match status" value="1"/>
</dbReference>
<evidence type="ECO:0000313" key="4">
    <source>
        <dbReference type="EMBL" id="MEJ2859938.1"/>
    </source>
</evidence>
<comment type="caution">
    <text evidence="4">The sequence shown here is derived from an EMBL/GenBank/DDBJ whole genome shotgun (WGS) entry which is preliminary data.</text>
</comment>
<keyword evidence="2 4" id="KW-0413">Isomerase</keyword>
<feature type="domain" description="4-oxalocrotonate tautomerase-like" evidence="3">
    <location>
        <begin position="2"/>
        <end position="60"/>
    </location>
</feature>
<proteinExistence type="inferred from homology"/>
<gene>
    <name evidence="4" type="ORF">WCD58_02150</name>
</gene>
<name>A0ABU8LXS1_9PSEU</name>
<sequence length="67" mass="7022">MPLVQITLARGRTPEQLAALGEEVTAAVTRAVGAPPGNVRVVVTECEPEHWFVGGESLAALRASGQR</sequence>
<keyword evidence="5" id="KW-1185">Reference proteome</keyword>
<evidence type="ECO:0000256" key="1">
    <source>
        <dbReference type="ARBA" id="ARBA00006723"/>
    </source>
</evidence>
<comment type="similarity">
    <text evidence="1">Belongs to the 4-oxalocrotonate tautomerase family.</text>
</comment>
<dbReference type="RefSeq" id="WP_337698982.1">
    <property type="nucleotide sequence ID" value="NZ_JBBEGM010000001.1"/>
</dbReference>
<dbReference type="EC" id="5.3.2.6" evidence="4"/>
<dbReference type="InterPro" id="IPR004370">
    <property type="entry name" value="4-OT-like_dom"/>
</dbReference>
<dbReference type="Proteomes" id="UP001369736">
    <property type="component" value="Unassembled WGS sequence"/>
</dbReference>
<dbReference type="EMBL" id="JBBEGM010000001">
    <property type="protein sequence ID" value="MEJ2859938.1"/>
    <property type="molecule type" value="Genomic_DNA"/>
</dbReference>
<dbReference type="PANTHER" id="PTHR35530">
    <property type="entry name" value="TAUTOMERASE-RELATED"/>
    <property type="match status" value="1"/>
</dbReference>
<organism evidence="4 5">
    <name type="scientific">Actinomycetospora flava</name>
    <dbReference type="NCBI Taxonomy" id="3129232"/>
    <lineage>
        <taxon>Bacteria</taxon>
        <taxon>Bacillati</taxon>
        <taxon>Actinomycetota</taxon>
        <taxon>Actinomycetes</taxon>
        <taxon>Pseudonocardiales</taxon>
        <taxon>Pseudonocardiaceae</taxon>
        <taxon>Actinomycetospora</taxon>
    </lineage>
</organism>
<accession>A0ABU8LXS1</accession>
<dbReference type="SUPFAM" id="SSF55331">
    <property type="entry name" value="Tautomerase/MIF"/>
    <property type="match status" value="1"/>
</dbReference>